<evidence type="ECO:0000313" key="3">
    <source>
        <dbReference type="EMBL" id="PRH88486.1"/>
    </source>
</evidence>
<dbReference type="Gene3D" id="3.30.2310.20">
    <property type="entry name" value="RelE-like"/>
    <property type="match status" value="1"/>
</dbReference>
<dbReference type="InterPro" id="IPR051803">
    <property type="entry name" value="TA_system_RelE-like_toxin"/>
</dbReference>
<dbReference type="InterPro" id="IPR035093">
    <property type="entry name" value="RelE/ParE_toxin_dom_sf"/>
</dbReference>
<gene>
    <name evidence="3" type="ORF">C5L14_04375</name>
</gene>
<dbReference type="OrthoDB" id="595470at2"/>
<accession>A0A2S9QGJ3</accession>
<dbReference type="InterPro" id="IPR007712">
    <property type="entry name" value="RelE/ParE_toxin"/>
</dbReference>
<dbReference type="PANTHER" id="PTHR33755">
    <property type="entry name" value="TOXIN PARE1-RELATED"/>
    <property type="match status" value="1"/>
</dbReference>
<dbReference type="Pfam" id="PF05016">
    <property type="entry name" value="ParE_toxin"/>
    <property type="match status" value="1"/>
</dbReference>
<dbReference type="PANTHER" id="PTHR33755:SF6">
    <property type="entry name" value="PLASMID STABILIZATION SYSTEM PROTEIN"/>
    <property type="match status" value="1"/>
</dbReference>
<evidence type="ECO:0000256" key="1">
    <source>
        <dbReference type="ARBA" id="ARBA00006226"/>
    </source>
</evidence>
<dbReference type="RefSeq" id="WP_105860837.1">
    <property type="nucleotide sequence ID" value="NZ_PUEJ01000002.1"/>
</dbReference>
<dbReference type="AlphaFoldDB" id="A0A2S9QGJ3"/>
<evidence type="ECO:0000313" key="4">
    <source>
        <dbReference type="Proteomes" id="UP000237682"/>
    </source>
</evidence>
<protein>
    <submittedName>
        <fullName evidence="3">Type II toxin-antitoxin system mRNA interferase toxin, RelE/StbE family</fullName>
    </submittedName>
</protein>
<comment type="caution">
    <text evidence="3">The sequence shown here is derived from an EMBL/GenBank/DDBJ whole genome shotgun (WGS) entry which is preliminary data.</text>
</comment>
<comment type="similarity">
    <text evidence="1">Belongs to the RelE toxin family.</text>
</comment>
<organism evidence="3 4">
    <name type="scientific">Labrys okinawensis</name>
    <dbReference type="NCBI Taxonomy" id="346911"/>
    <lineage>
        <taxon>Bacteria</taxon>
        <taxon>Pseudomonadati</taxon>
        <taxon>Pseudomonadota</taxon>
        <taxon>Alphaproteobacteria</taxon>
        <taxon>Hyphomicrobiales</taxon>
        <taxon>Xanthobacteraceae</taxon>
        <taxon>Labrys</taxon>
    </lineage>
</organism>
<sequence>MRIEWLPIAEQNRESQLAFIAERNLWAAIDMGDAIEVAVLRLADHPRLGRPGRVPGTRELVVGGTPFIAAYRIEGDVVVILRLLHGAQRWPSAL</sequence>
<reference evidence="3 4" key="1">
    <citation type="submission" date="2018-02" db="EMBL/GenBank/DDBJ databases">
        <title>Whole genome sequencing of endophytic bacterium.</title>
        <authorList>
            <person name="Eedara R."/>
            <person name="Podile A.R."/>
        </authorList>
    </citation>
    <scope>NUCLEOTIDE SEQUENCE [LARGE SCALE GENOMIC DNA]</scope>
    <source>
        <strain evidence="3 4">RP1T</strain>
    </source>
</reference>
<dbReference type="Proteomes" id="UP000237682">
    <property type="component" value="Unassembled WGS sequence"/>
</dbReference>
<keyword evidence="2" id="KW-1277">Toxin-antitoxin system</keyword>
<name>A0A2S9QGJ3_9HYPH</name>
<dbReference type="EMBL" id="PUEJ01000002">
    <property type="protein sequence ID" value="PRH88486.1"/>
    <property type="molecule type" value="Genomic_DNA"/>
</dbReference>
<proteinExistence type="inferred from homology"/>
<evidence type="ECO:0000256" key="2">
    <source>
        <dbReference type="ARBA" id="ARBA00022649"/>
    </source>
</evidence>
<keyword evidence="4" id="KW-1185">Reference proteome</keyword>